<dbReference type="PANTHER" id="PTHR35186">
    <property type="entry name" value="ANK_REP_REGION DOMAIN-CONTAINING PROTEIN"/>
    <property type="match status" value="1"/>
</dbReference>
<dbReference type="Proteomes" id="UP000606974">
    <property type="component" value="Unassembled WGS sequence"/>
</dbReference>
<proteinExistence type="predicted"/>
<organism evidence="2 3">
    <name type="scientific">Endocarpon pusillum</name>
    <dbReference type="NCBI Taxonomy" id="364733"/>
    <lineage>
        <taxon>Eukaryota</taxon>
        <taxon>Fungi</taxon>
        <taxon>Dikarya</taxon>
        <taxon>Ascomycota</taxon>
        <taxon>Pezizomycotina</taxon>
        <taxon>Eurotiomycetes</taxon>
        <taxon>Chaetothyriomycetidae</taxon>
        <taxon>Verrucariales</taxon>
        <taxon>Verrucariaceae</taxon>
        <taxon>Endocarpon</taxon>
    </lineage>
</organism>
<feature type="domain" description="DUF7580" evidence="1">
    <location>
        <begin position="402"/>
        <end position="577"/>
    </location>
</feature>
<evidence type="ECO:0000313" key="3">
    <source>
        <dbReference type="Proteomes" id="UP000606974"/>
    </source>
</evidence>
<name>A0A8H7E3A6_9EURO</name>
<dbReference type="OrthoDB" id="4160356at2759"/>
<dbReference type="InterPro" id="IPR056002">
    <property type="entry name" value="DUF7580"/>
</dbReference>
<dbReference type="PANTHER" id="PTHR35186:SF4">
    <property type="entry name" value="PRION-INHIBITION AND PROPAGATION HELO DOMAIN-CONTAINING PROTEIN"/>
    <property type="match status" value="1"/>
</dbReference>
<keyword evidence="3" id="KW-1185">Reference proteome</keyword>
<protein>
    <recommendedName>
        <fullName evidence="1">DUF7580 domain-containing protein</fullName>
    </recommendedName>
</protein>
<gene>
    <name evidence="2" type="ORF">GJ744_010108</name>
</gene>
<dbReference type="AlphaFoldDB" id="A0A8H7E3A6"/>
<dbReference type="Pfam" id="PF24476">
    <property type="entry name" value="DUF7580"/>
    <property type="match status" value="1"/>
</dbReference>
<sequence length="589" mass="65055">MAEIGLPLAIAPLIVSAAEHYSIAATCLKRYCRYESGQQELVSVVNIQRQIFRKTIQRLLAYDVGLGDELASEMLKNAEHPQWKDEQIDAYFAERMADSNEALKTSVRLLNVQLSALNFYQCESSSHPSIGKKLRFAISKGQIQEAVVSIRRLTKDFRTLIEQTAPPQARNALSKPSCSTRNRVAKFAAVRNAAGNLYEALGKACTIHTTHQAHLSLQPMFGNSSHISFSIAFKKATLQPAEGLNSIHDSNLPMWLTVESTITGTIESTGTSNLLNEVASSLKRPQELLSSSDGVKKPVRSVKVVEFDAGTASSPLPLMASVGSRAEFLNFCAHSNLCNRLKGLFCQPLKDTCVGYLECSGESRHLVYINSKAQTVASSPADVALRPLHEVYLATKKVNTPGASIPLHERITLAKKLATAVLQFYATPWLTNSICSENVLLSGPDDTANLAHNRREPYVNVLIKKLHGSLTKRASFPSRTVIRNRLLFSLGVMLLELAYQSPLKTLQQPSDNDDHESQNTDYYTADRVRHDAASILGPRYAEVIRKCIQCDFGHGDDLGTTKLQEGFYQDVICELEELEERFKSFGLGI</sequence>
<dbReference type="EMBL" id="JAACFV010000063">
    <property type="protein sequence ID" value="KAF7507807.1"/>
    <property type="molecule type" value="Genomic_DNA"/>
</dbReference>
<evidence type="ECO:0000259" key="1">
    <source>
        <dbReference type="Pfam" id="PF24476"/>
    </source>
</evidence>
<evidence type="ECO:0000313" key="2">
    <source>
        <dbReference type="EMBL" id="KAF7507807.1"/>
    </source>
</evidence>
<reference evidence="2" key="1">
    <citation type="submission" date="2020-02" db="EMBL/GenBank/DDBJ databases">
        <authorList>
            <person name="Palmer J.M."/>
        </authorList>
    </citation>
    <scope>NUCLEOTIDE SEQUENCE</scope>
    <source>
        <strain evidence="2">EPUS1.4</strain>
        <tissue evidence="2">Thallus</tissue>
    </source>
</reference>
<accession>A0A8H7E3A6</accession>
<comment type="caution">
    <text evidence="2">The sequence shown here is derived from an EMBL/GenBank/DDBJ whole genome shotgun (WGS) entry which is preliminary data.</text>
</comment>